<dbReference type="EMBL" id="JAGFPW010000005">
    <property type="protein sequence ID" value="MBO3794254.1"/>
    <property type="molecule type" value="Genomic_DNA"/>
</dbReference>
<dbReference type="Proteomes" id="UP000665181">
    <property type="component" value="Unassembled WGS sequence"/>
</dbReference>
<dbReference type="RefSeq" id="WP_163190157.1">
    <property type="nucleotide sequence ID" value="NZ_JAGFPW010000005.1"/>
</dbReference>
<sequence length="426" mass="50325">MSNEQLDKVYGSKGIDTLYERETITYRPVIRYEKDLLSALIREETQQSIERSRTFTISSNLSEYDELISEVDQMLRDIEERSPKDLITSLKSLLADKKVNEIITFERTQCGYKQTGDYELYTLLYNMRQSMQIRRDFLDERFRVQITNETELNEIEKAESKSIDEWEQLEAQVNHAYQELANHDEDDDHFHPLDDDSLSYNLDHLNYDEIMNLESQKRNKEIFHTSLADTSYIHRNRYFMFLEIIEKAKTIVYDANSLIDHNLRDFILNLSELGNLSAAKAHLILQFKSIKEKHEALKGRMMTIDDEKENFASEKQYMYQQLETKTIEPLKEWLYSQEENVSGALDIFSGYMVNSMQNSRSAYESSIADILNFYQSEASFYDEQISYIKNKEEIRKFYSILEDLGDVANITSDWVDEYLKLNGYSV</sequence>
<evidence type="ECO:0000313" key="1">
    <source>
        <dbReference type="EMBL" id="MBO3794254.1"/>
    </source>
</evidence>
<gene>
    <name evidence="1" type="ORF">J5227_08020</name>
</gene>
<protein>
    <submittedName>
        <fullName evidence="1">Uncharacterized protein</fullName>
    </submittedName>
</protein>
<comment type="caution">
    <text evidence="1">The sequence shown here is derived from an EMBL/GenBank/DDBJ whole genome shotgun (WGS) entry which is preliminary data.</text>
</comment>
<organism evidence="1 2">
    <name type="scientific">Bacillus subtilis</name>
    <dbReference type="NCBI Taxonomy" id="1423"/>
    <lineage>
        <taxon>Bacteria</taxon>
        <taxon>Bacillati</taxon>
        <taxon>Bacillota</taxon>
        <taxon>Bacilli</taxon>
        <taxon>Bacillales</taxon>
        <taxon>Bacillaceae</taxon>
        <taxon>Bacillus</taxon>
    </lineage>
</organism>
<dbReference type="AlphaFoldDB" id="A0A8I1WD68"/>
<evidence type="ECO:0000313" key="2">
    <source>
        <dbReference type="Proteomes" id="UP000665181"/>
    </source>
</evidence>
<reference evidence="1" key="1">
    <citation type="submission" date="2021-03" db="EMBL/GenBank/DDBJ databases">
        <title>Isolation of Bacillus subtilis from fermented food sample.</title>
        <authorList>
            <person name="Lakshmanan V."/>
            <person name="Athira K."/>
            <person name="Rajagopal K."/>
        </authorList>
    </citation>
    <scope>NUCLEOTIDE SEQUENCE</scope>
    <source>
        <strain evidence="1">S1</strain>
    </source>
</reference>
<proteinExistence type="predicted"/>
<accession>A0A8I1WD68</accession>
<name>A0A8I1WD68_BACIU</name>